<feature type="region of interest" description="Disordered" evidence="2">
    <location>
        <begin position="398"/>
        <end position="420"/>
    </location>
</feature>
<evidence type="ECO:0008006" key="10">
    <source>
        <dbReference type="Google" id="ProtNLM"/>
    </source>
</evidence>
<dbReference type="EMBL" id="KI925998">
    <property type="protein sequence ID" value="ETW45659.1"/>
    <property type="molecule type" value="Genomic_DNA"/>
</dbReference>
<evidence type="ECO:0000256" key="2">
    <source>
        <dbReference type="SAM" id="MobiDB-lite"/>
    </source>
</evidence>
<evidence type="ECO:0000259" key="4">
    <source>
        <dbReference type="Pfam" id="PF05424"/>
    </source>
</evidence>
<proteinExistence type="predicted"/>
<dbReference type="Gene3D" id="1.20.1310.20">
    <property type="entry name" value="Duffy-antigen binding domain"/>
    <property type="match status" value="2"/>
</dbReference>
<feature type="compositionally biased region" description="Basic and acidic residues" evidence="2">
    <location>
        <begin position="1774"/>
        <end position="1787"/>
    </location>
</feature>
<dbReference type="GO" id="GO:0016020">
    <property type="term" value="C:membrane"/>
    <property type="evidence" value="ECO:0007669"/>
    <property type="project" value="InterPro"/>
</dbReference>
<dbReference type="InterPro" id="IPR008602">
    <property type="entry name" value="Duffy-antigen-binding"/>
</dbReference>
<feature type="region of interest" description="Disordered" evidence="2">
    <location>
        <begin position="1226"/>
        <end position="1246"/>
    </location>
</feature>
<dbReference type="FunFam" id="1.20.58.1930:FF:000001">
    <property type="entry name" value="Erythrocyte membrane protein 1, PfEMP1"/>
    <property type="match status" value="1"/>
</dbReference>
<feature type="region of interest" description="Disordered" evidence="2">
    <location>
        <begin position="822"/>
        <end position="881"/>
    </location>
</feature>
<keyword evidence="1" id="KW-0175">Coiled coil</keyword>
<dbReference type="Pfam" id="PF05424">
    <property type="entry name" value="Duffy_binding"/>
    <property type="match status" value="2"/>
</dbReference>
<feature type="compositionally biased region" description="Basic and acidic residues" evidence="2">
    <location>
        <begin position="822"/>
        <end position="833"/>
    </location>
</feature>
<gene>
    <name evidence="8" type="ORF">PFMALIP_06282</name>
</gene>
<feature type="compositionally biased region" description="Polar residues" evidence="2">
    <location>
        <begin position="1705"/>
        <end position="1721"/>
    </location>
</feature>
<reference evidence="8 9" key="1">
    <citation type="submission" date="2013-02" db="EMBL/GenBank/DDBJ databases">
        <title>The Genome Annotation of Plasmodium falciparum MaliPS096_E11.</title>
        <authorList>
            <consortium name="The Broad Institute Genome Sequencing Platform"/>
            <consortium name="The Broad Institute Genome Sequencing Center for Infectious Disease"/>
            <person name="Neafsey D."/>
            <person name="Hoffman S."/>
            <person name="Volkman S."/>
            <person name="Rosenthal P."/>
            <person name="Walker B."/>
            <person name="Young S.K."/>
            <person name="Zeng Q."/>
            <person name="Gargeya S."/>
            <person name="Fitzgerald M."/>
            <person name="Haas B."/>
            <person name="Abouelleil A."/>
            <person name="Allen A.W."/>
            <person name="Alvarado L."/>
            <person name="Arachchi H.M."/>
            <person name="Berlin A.M."/>
            <person name="Chapman S.B."/>
            <person name="Gainer-Dewar J."/>
            <person name="Goldberg J."/>
            <person name="Griggs A."/>
            <person name="Gujja S."/>
            <person name="Hansen M."/>
            <person name="Howarth C."/>
            <person name="Imamovic A."/>
            <person name="Ireland A."/>
            <person name="Larimer J."/>
            <person name="McCowan C."/>
            <person name="Murphy C."/>
            <person name="Pearson M."/>
            <person name="Poon T.W."/>
            <person name="Priest M."/>
            <person name="Roberts A."/>
            <person name="Saif S."/>
            <person name="Shea T."/>
            <person name="Sisk P."/>
            <person name="Sykes S."/>
            <person name="Wortman J."/>
            <person name="Nusbaum C."/>
            <person name="Birren B."/>
        </authorList>
    </citation>
    <scope>NUCLEOTIDE SEQUENCE [LARGE SCALE GENOMIC DNA]</scope>
    <source>
        <strain evidence="8 9">MaliPS096_E11</strain>
    </source>
</reference>
<dbReference type="Pfam" id="PF22672">
    <property type="entry name" value="DBL_C"/>
    <property type="match status" value="2"/>
</dbReference>
<feature type="compositionally biased region" description="Acidic residues" evidence="2">
    <location>
        <begin position="852"/>
        <end position="872"/>
    </location>
</feature>
<dbReference type="Gene3D" id="1.20.58.1930">
    <property type="match status" value="1"/>
</dbReference>
<dbReference type="Proteomes" id="UP000030699">
    <property type="component" value="Unassembled WGS sequence"/>
</dbReference>
<feature type="domain" description="Duffy-binding-like" evidence="7">
    <location>
        <begin position="1295"/>
        <end position="1441"/>
    </location>
</feature>
<dbReference type="FunFam" id="1.20.58.830:FF:000002">
    <property type="entry name" value="Erythrocyte membrane protein 1, PfEMP1"/>
    <property type="match status" value="1"/>
</dbReference>
<feature type="compositionally biased region" description="Acidic residues" evidence="2">
    <location>
        <begin position="1722"/>
        <end position="1732"/>
    </location>
</feature>
<feature type="domain" description="Duffy-antigen binding" evidence="4">
    <location>
        <begin position="957"/>
        <end position="1213"/>
    </location>
</feature>
<feature type="domain" description="Duffy-antigen binding" evidence="4">
    <location>
        <begin position="119"/>
        <end position="306"/>
    </location>
</feature>
<dbReference type="GO" id="GO:0046789">
    <property type="term" value="F:host cell surface receptor binding"/>
    <property type="evidence" value="ECO:0007669"/>
    <property type="project" value="InterPro"/>
</dbReference>
<feature type="coiled-coil region" evidence="1">
    <location>
        <begin position="205"/>
        <end position="232"/>
    </location>
</feature>
<feature type="compositionally biased region" description="Gly residues" evidence="2">
    <location>
        <begin position="1"/>
        <end position="17"/>
    </location>
</feature>
<feature type="compositionally biased region" description="Polar residues" evidence="2">
    <location>
        <begin position="1157"/>
        <end position="1175"/>
    </location>
</feature>
<dbReference type="Pfam" id="PF03011">
    <property type="entry name" value="PFEMP"/>
    <property type="match status" value="2"/>
</dbReference>
<dbReference type="SUPFAM" id="SSF140924">
    <property type="entry name" value="Duffy binding domain-like"/>
    <property type="match status" value="4"/>
</dbReference>
<dbReference type="Pfam" id="PF15447">
    <property type="entry name" value="NTS"/>
    <property type="match status" value="1"/>
</dbReference>
<evidence type="ECO:0000256" key="1">
    <source>
        <dbReference type="SAM" id="Coils"/>
    </source>
</evidence>
<feature type="region of interest" description="Disordered" evidence="2">
    <location>
        <begin position="469"/>
        <end position="490"/>
    </location>
</feature>
<feature type="domain" description="Duffy-binding-like" evidence="3">
    <location>
        <begin position="1565"/>
        <end position="1710"/>
    </location>
</feature>
<dbReference type="InterPro" id="IPR004258">
    <property type="entry name" value="DBL"/>
</dbReference>
<dbReference type="InterPro" id="IPR054595">
    <property type="entry name" value="DBL_C"/>
</dbReference>
<reference evidence="8 9" key="2">
    <citation type="submission" date="2013-02" db="EMBL/GenBank/DDBJ databases">
        <title>The Genome Sequence of Plasmodium falciparum MaliPS096_E11.</title>
        <authorList>
            <consortium name="The Broad Institute Genome Sequencing Platform"/>
            <consortium name="The Broad Institute Genome Sequencing Center for Infectious Disease"/>
            <person name="Neafsey D."/>
            <person name="Cheeseman I."/>
            <person name="Volkman S."/>
            <person name="Adams J."/>
            <person name="Walker B."/>
            <person name="Young S.K."/>
            <person name="Zeng Q."/>
            <person name="Gargeya S."/>
            <person name="Fitzgerald M."/>
            <person name="Haas B."/>
            <person name="Abouelleil A."/>
            <person name="Alvarado L."/>
            <person name="Arachchi H.M."/>
            <person name="Berlin A.M."/>
            <person name="Chapman S.B."/>
            <person name="Dewar J."/>
            <person name="Goldberg J."/>
            <person name="Griggs A."/>
            <person name="Gujja S."/>
            <person name="Hansen M."/>
            <person name="Howarth C."/>
            <person name="Imamovic A."/>
            <person name="Larimer J."/>
            <person name="McCowan C."/>
            <person name="Murphy C."/>
            <person name="Neiman D."/>
            <person name="Pearson M."/>
            <person name="Priest M."/>
            <person name="Roberts A."/>
            <person name="Saif S."/>
            <person name="Shea T."/>
            <person name="Sisk P."/>
            <person name="Sykes S."/>
            <person name="Wortman J."/>
            <person name="Nusbaum C."/>
            <person name="Birren B."/>
        </authorList>
    </citation>
    <scope>NUCLEOTIDE SEQUENCE [LARGE SCALE GENOMIC DNA]</scope>
    <source>
        <strain evidence="8 9">MaliPS096_E11</strain>
    </source>
</reference>
<feature type="domain" description="Cysteine-rich interdomain region 1 gamma" evidence="6">
    <location>
        <begin position="1487"/>
        <end position="1549"/>
    </location>
</feature>
<feature type="compositionally biased region" description="Low complexity" evidence="2">
    <location>
        <begin position="472"/>
        <end position="485"/>
    </location>
</feature>
<feature type="region of interest" description="Disordered" evidence="2">
    <location>
        <begin position="1156"/>
        <end position="1182"/>
    </location>
</feature>
<evidence type="ECO:0000313" key="8">
    <source>
        <dbReference type="EMBL" id="ETW45659.1"/>
    </source>
</evidence>
<feature type="compositionally biased region" description="Basic and acidic residues" evidence="2">
    <location>
        <begin position="966"/>
        <end position="976"/>
    </location>
</feature>
<feature type="domain" description="Duffy-binding-like" evidence="7">
    <location>
        <begin position="310"/>
        <end position="471"/>
    </location>
</feature>
<evidence type="ECO:0000259" key="5">
    <source>
        <dbReference type="Pfam" id="PF15447"/>
    </source>
</evidence>
<feature type="compositionally biased region" description="Polar residues" evidence="2">
    <location>
        <begin position="977"/>
        <end position="989"/>
    </location>
</feature>
<feature type="region of interest" description="Disordered" evidence="2">
    <location>
        <begin position="1704"/>
        <end position="1829"/>
    </location>
</feature>
<feature type="compositionally biased region" description="Basic and acidic residues" evidence="2">
    <location>
        <begin position="1068"/>
        <end position="1086"/>
    </location>
</feature>
<accession>A0A024WFE6</accession>
<dbReference type="InterPro" id="IPR042202">
    <property type="entry name" value="Duffy-ag-bd_sf"/>
</dbReference>
<feature type="region of interest" description="Disordered" evidence="2">
    <location>
        <begin position="933"/>
        <end position="1039"/>
    </location>
</feature>
<evidence type="ECO:0000259" key="7">
    <source>
        <dbReference type="Pfam" id="PF22672"/>
    </source>
</evidence>
<feature type="region of interest" description="Disordered" evidence="2">
    <location>
        <begin position="1068"/>
        <end position="1103"/>
    </location>
</feature>
<evidence type="ECO:0000313" key="9">
    <source>
        <dbReference type="Proteomes" id="UP000030699"/>
    </source>
</evidence>
<evidence type="ECO:0000259" key="6">
    <source>
        <dbReference type="Pfam" id="PF18562"/>
    </source>
</evidence>
<name>A0A024WFE6_PLAFA</name>
<feature type="domain" description="Plasmodium falciparum erythrocyte membrane protein-1 N-terminal segment" evidence="5">
    <location>
        <begin position="24"/>
        <end position="57"/>
    </location>
</feature>
<dbReference type="InterPro" id="IPR041480">
    <property type="entry name" value="CIDR1_gamma"/>
</dbReference>
<sequence length="1829" mass="206638">MAPQNGVGGGGSSGGGEDGIEDKDAKHLLDSIGKKVHEKAEKEAKERSNGDLKGFLTGTTIFVRERDRTLDPCTFKYTELIKANSNRYPCGNESVSQKRFSVKQQAEYDNKKMKCSNGGACAPYRRLHLCDKNLETISNYDSNAKDKLLLEVCYAAKYEGDSIKTRYIPYQQIYGDSPSQICTVLARSFADIGDIVRGRDLYSGNKKEKNRRDELEKNLNKIFNDIKNKNKTKLGELTLDKVREYWWEENRETVWKAITCDDDDKLASASYFRETCAGGTSPTHKQCRCRDNQVPTYFDYVPQYLRWFEEWAEDFCRKKNKKIKDVKRNCREKYKSGTERYCSRNGFDCEQTISRIGKVRMGKGCTDCFFACHSYENWIDNQRKQFLKQKEQFEKQKQKYTDEINGTSSSSGSRKKRDATTTNYDGYEKKFYDIFETKGGVDKFLEKLSNEEICKKITEKEEGKIDFKNVKSSSDSGGTSDASGTNDENKGTFYRSKYCQPCPDCGVKHLGNGNFQDKETKGKKCEGEKLYEPKSEDVGTPIRILKSGENHDDIETKLKAFCAETNSSSGGRRGDSGTSGSNELYEEWKCYEGKDVKKVKNGEEEDDEEDVQEVKDAGGLCILKKKKEESQSNSQNNHADIQKTFHDFFYYWVAHMLKDSVHWRTKRLKSCISNGAKIRCKNKEKCNRECGCFQKWVDQKKEKEWKPIKKHFYTQKDICKETSFMVINHHYVLKTILEDEFYKEKSEDASTEDNQNSLDEEEAEELKRIREIIEKKKKEEEAASGVGVVPTCDEGAYNEQKNPIDYLLDEELDDATKCKQDCEQRKAPAEEGVAKTGQPLPPAVPTAATKDTDDDDDEEDDDDFPDEVEEQAAEAAKTEVVEETVAEVTEVETVKPPCDIVADLFKDTSQFSDACGLKYGKNNSRLGWKCIPTSGGEKATGGAVTTAPSSGKSDGSICVPPRRRKLYIDKIKDWADKQSSQESGNTVVSEASPDPTPEPSRAQSGTVSEAPSQLSTVSEAPSQSSSSSSTPSPSHSRDDDALRDAFIESAAVETFFLWDRYKKIKDKEKKEKEENGGLLGLDRDSVDSGGEETPETSLKSGNIPPDFLRQMFYTLGDYRDICVGNTPNGIDTVSASGDNKSGNNIKEISGKIDTILKKQSSPPNGGPQNSVNETQSSDKRTNWWENNAKDIWQGMICALTYKESDEKGTQQITQDTQLKEAFFGKENTPDKPANPVPPVTAATPTGTYEKNYKYETVKLDDTSDTQAKTKAPASGENTHLSKFVLRPPYFRYLEEWGETFCRKRTYILKKVKKECDGFNASGTKIQCSGDGHDCEKNSLKHHKMFEDSLCSGCYEQCRKYRKWIDIKFEEFHNQKNKYEDEYGKIKANSSGNGDNKNFYTSIKDYTSVDKFLSSLKHCKDGQTGGEKNKIDFENPETTFGPLEYCKTCPIYGVNCNGNKRGRNECSQNGQKWKEVFDKIPKNNGTCTDITVEMIDRRGAFIKEYLNNLEQSKNSEKSFKDSYLFKSLRTEEWECRYKKDDDMDICKLDKFEKNIDLNDYTTFKVLLIYWLDDFLYGYYILKKKIDLCTENGENTCDANSKNDCACVKAWVEQKQSEWKKINDHFKKRKHKDGDGNDMKSSVRQLLETLIPRMDLANDKAKVTELSDLERSLGCNCAENSKSDKEGEKKDIVECLFQKLEDKAKKCSTSTSGEKQTCENSTTLDDDEPLEEENPVGKHPSFCNIEKKAEPENEGGCDPATTEAAEKPAPPAPSEGTDHHTEVKPEEKATVPAGTPPSTPATPAADHPQADEPSKPIGDILSSTIPFGIAI</sequence>
<dbReference type="InterPro" id="IPR029210">
    <property type="entry name" value="PfEMP1_NTS"/>
</dbReference>
<feature type="compositionally biased region" description="Polar residues" evidence="2">
    <location>
        <begin position="1001"/>
        <end position="1014"/>
    </location>
</feature>
<dbReference type="Gene3D" id="1.20.58.830">
    <property type="match status" value="3"/>
</dbReference>
<feature type="domain" description="Duffy-binding-like" evidence="3">
    <location>
        <begin position="648"/>
        <end position="823"/>
    </location>
</feature>
<feature type="non-terminal residue" evidence="8">
    <location>
        <position position="1829"/>
    </location>
</feature>
<dbReference type="Pfam" id="PF18562">
    <property type="entry name" value="CIDR1_gamma"/>
    <property type="match status" value="1"/>
</dbReference>
<protein>
    <recommendedName>
        <fullName evidence="10">Erythrocyte membrane protein 1</fullName>
    </recommendedName>
</protein>
<feature type="compositionally biased region" description="Low complexity" evidence="2">
    <location>
        <begin position="1015"/>
        <end position="1034"/>
    </location>
</feature>
<evidence type="ECO:0000259" key="3">
    <source>
        <dbReference type="Pfam" id="PF03011"/>
    </source>
</evidence>
<feature type="region of interest" description="Disordered" evidence="2">
    <location>
        <begin position="1"/>
        <end position="26"/>
    </location>
</feature>
<organism evidence="8 9">
    <name type="scientific">Plasmodium falciparum MaliPS096_E11</name>
    <dbReference type="NCBI Taxonomy" id="1036727"/>
    <lineage>
        <taxon>Eukaryota</taxon>
        <taxon>Sar</taxon>
        <taxon>Alveolata</taxon>
        <taxon>Apicomplexa</taxon>
        <taxon>Aconoidasida</taxon>
        <taxon>Haemosporida</taxon>
        <taxon>Plasmodiidae</taxon>
        <taxon>Plasmodium</taxon>
        <taxon>Plasmodium (Laverania)</taxon>
    </lineage>
</organism>
<feature type="region of interest" description="Disordered" evidence="2">
    <location>
        <begin position="779"/>
        <end position="800"/>
    </location>
</feature>